<keyword evidence="2" id="KW-1185">Reference proteome</keyword>
<name>A0A1G8YYI4_9EURY</name>
<dbReference type="EMBL" id="FNFT01000003">
    <property type="protein sequence ID" value="SDK07797.1"/>
    <property type="molecule type" value="Genomic_DNA"/>
</dbReference>
<dbReference type="NCBIfam" id="NF038353">
    <property type="entry name" value="FxLYD_dom"/>
    <property type="match status" value="1"/>
</dbReference>
<dbReference type="PROSITE" id="PS51257">
    <property type="entry name" value="PROKAR_LIPOPROTEIN"/>
    <property type="match status" value="1"/>
</dbReference>
<dbReference type="OrthoDB" id="212718at2157"/>
<evidence type="ECO:0008006" key="3">
    <source>
        <dbReference type="Google" id="ProtNLM"/>
    </source>
</evidence>
<organism evidence="1 2">
    <name type="scientific">Methanoculleus thermophilus</name>
    <dbReference type="NCBI Taxonomy" id="2200"/>
    <lineage>
        <taxon>Archaea</taxon>
        <taxon>Methanobacteriati</taxon>
        <taxon>Methanobacteriota</taxon>
        <taxon>Stenosarchaea group</taxon>
        <taxon>Methanomicrobia</taxon>
        <taxon>Methanomicrobiales</taxon>
        <taxon>Methanomicrobiaceae</taxon>
        <taxon>Methanoculleus</taxon>
    </lineage>
</organism>
<dbReference type="AlphaFoldDB" id="A0A1G8YYI4"/>
<accession>A0A1G8YYI4</accession>
<protein>
    <recommendedName>
        <fullName evidence="3">DUF4352 domain-containing protein</fullName>
    </recommendedName>
</protein>
<gene>
    <name evidence="1" type="ORF">SAMN04488571_103269</name>
</gene>
<proteinExistence type="predicted"/>
<sequence>MRLSAILIILLLVVGVTACGCTSRTQYVSGDDEPGPTAPTTAAATPTKVTGRDALQIVSHELEYGSYGSIYVVGSAKNIGDERISWGSIDVKFYDHDGNLVGNGADFVQDLDPGETWKFKVTYYDSDGAVDSYKIGVGSTW</sequence>
<dbReference type="Proteomes" id="UP000326500">
    <property type="component" value="Unassembled WGS sequence"/>
</dbReference>
<dbReference type="RefSeq" id="WP_066953754.1">
    <property type="nucleotide sequence ID" value="NZ_BCNX01000003.1"/>
</dbReference>
<dbReference type="InterPro" id="IPR047676">
    <property type="entry name" value="FxLYD_dom"/>
</dbReference>
<evidence type="ECO:0000313" key="1">
    <source>
        <dbReference type="EMBL" id="SDK07797.1"/>
    </source>
</evidence>
<reference evidence="1 2" key="1">
    <citation type="submission" date="2016-10" db="EMBL/GenBank/DDBJ databases">
        <authorList>
            <person name="Varghese N."/>
            <person name="Submissions S."/>
        </authorList>
    </citation>
    <scope>NUCLEOTIDE SEQUENCE [LARGE SCALE GENOMIC DNA]</scope>
    <source>
        <strain evidence="1 2">DSM 2373</strain>
    </source>
</reference>
<evidence type="ECO:0000313" key="2">
    <source>
        <dbReference type="Proteomes" id="UP000326500"/>
    </source>
</evidence>